<evidence type="ECO:0000313" key="1">
    <source>
        <dbReference type="EMBL" id="KAK8757676.1"/>
    </source>
</evidence>
<gene>
    <name evidence="1" type="ORF">V5799_004690</name>
</gene>
<organism evidence="1 2">
    <name type="scientific">Amblyomma americanum</name>
    <name type="common">Lone star tick</name>
    <dbReference type="NCBI Taxonomy" id="6943"/>
    <lineage>
        <taxon>Eukaryota</taxon>
        <taxon>Metazoa</taxon>
        <taxon>Ecdysozoa</taxon>
        <taxon>Arthropoda</taxon>
        <taxon>Chelicerata</taxon>
        <taxon>Arachnida</taxon>
        <taxon>Acari</taxon>
        <taxon>Parasitiformes</taxon>
        <taxon>Ixodida</taxon>
        <taxon>Ixodoidea</taxon>
        <taxon>Ixodidae</taxon>
        <taxon>Amblyomminae</taxon>
        <taxon>Amblyomma</taxon>
    </lineage>
</organism>
<comment type="caution">
    <text evidence="1">The sequence shown here is derived from an EMBL/GenBank/DDBJ whole genome shotgun (WGS) entry which is preliminary data.</text>
</comment>
<dbReference type="GO" id="GO:0004222">
    <property type="term" value="F:metalloendopeptidase activity"/>
    <property type="evidence" value="ECO:0007669"/>
    <property type="project" value="InterPro"/>
</dbReference>
<dbReference type="Gene3D" id="3.40.390.10">
    <property type="entry name" value="Collagenase (Catalytic Domain)"/>
    <property type="match status" value="1"/>
</dbReference>
<proteinExistence type="predicted"/>
<name>A0AAQ4D5D6_AMBAM</name>
<dbReference type="InterPro" id="IPR024079">
    <property type="entry name" value="MetalloPept_cat_dom_sf"/>
</dbReference>
<keyword evidence="2" id="KW-1185">Reference proteome</keyword>
<accession>A0AAQ4D5D6</accession>
<sequence length="147" mass="16161">MITDFPVLVPSFAKPLLRALTAWRRKEGVSVEGPARRLKDTAQCLAVRLNLSDSLSSEVAEESAVLEPLFRVYGKRLNGSQPSGTLLHMGYTNEQLFFVLWAQGHCGESDGSAVVNAVSKNSARLAKAFRCGKHKAMFLENRCHVEA</sequence>
<dbReference type="Proteomes" id="UP001321473">
    <property type="component" value="Unassembled WGS sequence"/>
</dbReference>
<dbReference type="InterPro" id="IPR000718">
    <property type="entry name" value="Peptidase_M13"/>
</dbReference>
<dbReference type="SUPFAM" id="SSF55486">
    <property type="entry name" value="Metalloproteases ('zincins'), catalytic domain"/>
    <property type="match status" value="1"/>
</dbReference>
<evidence type="ECO:0000313" key="2">
    <source>
        <dbReference type="Proteomes" id="UP001321473"/>
    </source>
</evidence>
<dbReference type="GO" id="GO:0006508">
    <property type="term" value="P:proteolysis"/>
    <property type="evidence" value="ECO:0007669"/>
    <property type="project" value="InterPro"/>
</dbReference>
<reference evidence="1 2" key="1">
    <citation type="journal article" date="2023" name="Arcadia Sci">
        <title>De novo assembly of a long-read Amblyomma americanum tick genome.</title>
        <authorList>
            <person name="Chou S."/>
            <person name="Poskanzer K.E."/>
            <person name="Rollins M."/>
            <person name="Thuy-Boun P.S."/>
        </authorList>
    </citation>
    <scope>NUCLEOTIDE SEQUENCE [LARGE SCALE GENOMIC DNA]</scope>
    <source>
        <strain evidence="1">F_SG_1</strain>
        <tissue evidence="1">Salivary glands</tissue>
    </source>
</reference>
<dbReference type="EMBL" id="JARKHS020034965">
    <property type="protein sequence ID" value="KAK8757676.1"/>
    <property type="molecule type" value="Genomic_DNA"/>
</dbReference>
<protein>
    <submittedName>
        <fullName evidence="1">Uncharacterized protein</fullName>
    </submittedName>
</protein>
<dbReference type="PROSITE" id="PS51885">
    <property type="entry name" value="NEPRILYSIN"/>
    <property type="match status" value="1"/>
</dbReference>
<dbReference type="AlphaFoldDB" id="A0AAQ4D5D6"/>